<feature type="compositionally biased region" description="Basic and acidic residues" evidence="1">
    <location>
        <begin position="2752"/>
        <end position="2768"/>
    </location>
</feature>
<evidence type="ECO:0000313" key="2">
    <source>
        <dbReference type="EMBL" id="KPJ14167.1"/>
    </source>
</evidence>
<evidence type="ECO:0000256" key="1">
    <source>
        <dbReference type="SAM" id="MobiDB-lite"/>
    </source>
</evidence>
<dbReference type="Proteomes" id="UP000053240">
    <property type="component" value="Unassembled WGS sequence"/>
</dbReference>
<proteinExistence type="predicted"/>
<accession>A0A0N1IP90</accession>
<evidence type="ECO:0000313" key="3">
    <source>
        <dbReference type="Proteomes" id="UP000053240"/>
    </source>
</evidence>
<dbReference type="InParanoid" id="A0A0N1IP90"/>
<feature type="compositionally biased region" description="Basic and acidic residues" evidence="1">
    <location>
        <begin position="118"/>
        <end position="133"/>
    </location>
</feature>
<name>A0A0N1IP90_PAPMA</name>
<dbReference type="EMBL" id="KQ460501">
    <property type="protein sequence ID" value="KPJ14167.1"/>
    <property type="molecule type" value="Genomic_DNA"/>
</dbReference>
<feature type="region of interest" description="Disordered" evidence="1">
    <location>
        <begin position="2739"/>
        <end position="2768"/>
    </location>
</feature>
<organism evidence="2 3">
    <name type="scientific">Papilio machaon</name>
    <name type="common">Old World swallowtail butterfly</name>
    <dbReference type="NCBI Taxonomy" id="76193"/>
    <lineage>
        <taxon>Eukaryota</taxon>
        <taxon>Metazoa</taxon>
        <taxon>Ecdysozoa</taxon>
        <taxon>Arthropoda</taxon>
        <taxon>Hexapoda</taxon>
        <taxon>Insecta</taxon>
        <taxon>Pterygota</taxon>
        <taxon>Neoptera</taxon>
        <taxon>Endopterygota</taxon>
        <taxon>Lepidoptera</taxon>
        <taxon>Glossata</taxon>
        <taxon>Ditrysia</taxon>
        <taxon>Papilionoidea</taxon>
        <taxon>Papilionidae</taxon>
        <taxon>Papilioninae</taxon>
        <taxon>Papilio</taxon>
    </lineage>
</organism>
<feature type="region of interest" description="Disordered" evidence="1">
    <location>
        <begin position="102"/>
        <end position="133"/>
    </location>
</feature>
<protein>
    <submittedName>
        <fullName evidence="2">p30 adhesin</fullName>
    </submittedName>
</protein>
<reference evidence="2 3" key="1">
    <citation type="journal article" date="2015" name="Nat. Commun.">
        <title>Outbred genome sequencing and CRISPR/Cas9 gene editing in butterflies.</title>
        <authorList>
            <person name="Li X."/>
            <person name="Fan D."/>
            <person name="Zhang W."/>
            <person name="Liu G."/>
            <person name="Zhang L."/>
            <person name="Zhao L."/>
            <person name="Fang X."/>
            <person name="Chen L."/>
            <person name="Dong Y."/>
            <person name="Chen Y."/>
            <person name="Ding Y."/>
            <person name="Zhao R."/>
            <person name="Feng M."/>
            <person name="Zhu Y."/>
            <person name="Feng Y."/>
            <person name="Jiang X."/>
            <person name="Zhu D."/>
            <person name="Xiang H."/>
            <person name="Feng X."/>
            <person name="Li S."/>
            <person name="Wang J."/>
            <person name="Zhang G."/>
            <person name="Kronforst M.R."/>
            <person name="Wang W."/>
        </authorList>
    </citation>
    <scope>NUCLEOTIDE SEQUENCE [LARGE SCALE GENOMIC DNA]</scope>
    <source>
        <strain evidence="2">Ya'a_city_454_Pm</strain>
        <tissue evidence="2">Whole body</tissue>
    </source>
</reference>
<keyword evidence="3" id="KW-1185">Reference proteome</keyword>
<feature type="region of interest" description="Disordered" evidence="1">
    <location>
        <begin position="10"/>
        <end position="67"/>
    </location>
</feature>
<sequence length="2976" mass="350395">MHRCRPFLSDYGAYASRPGLSPYAPRPGRTPYAPRPGRTPYAPRPGRSPYAPRPGRSPYAPRPGRSPHLVLTLLSRTMANEGIPSNEVEALCKAPLPFTKNTSETEEVNTNELSSTETHNDDVDNSKINKEETSQEIKNYDAKNLYDEYERRRRLQSIHDNLATKLQKALVKKLKSPEYSQRINLTTVEKYLLHDIDIPNGRRNFNNKDNELNEVPLTKDNTTEVDGRRNYVKKLTYIIDNQPNNNAQVININDANMHDLNAVNQAIASSRAGNRFVKFNNNFFDYSNHLRAQNHLNDFRQVAEYLKRLMDADNHINPYIIDILKGANELNLAEINNFDSSQLVQINKIDLEYLKKYIILIINRYGMTPYVFKLLEYVNLLEGRPRNEIYLIFKILSNQQAVYGLNRIESDQLKAHLQYILNEYGKSPLILPFVRNIGGIQFETRGNNRIHFIDFGNLDPSSHLNRDYMRKIYLHLLQIYNNNQNILQILQNINNIYNNRNSVFVLPKLDLNDYKNIYYLSQNDLYLLAKYISQIQKQIGDNTYLKELLIYIKKLQTLDQEIDVNVIKDDHNAVKGLNLTGLYKILLDINNRNDLKPEISAIINRLINMKTVTLQDMNKIMNDIKVLKDYLIQNHMFEYDQLLIKILYELNNARADENLPPIEDDTEKWITVKFQDLELIYEYLLKNEKFRSNPYLLVFIKEILQIIERGKINPYEGMVYKFRHSDLMKLYNIIQLYETDKENPIYVMIFNYLNQGKEKDHSTKYDNGTIPNPDLYLIREYFSDDQINLDIIYKFLLYEIESGNPNEVLLELLQLLKRTLLLPNGELKINVINLNGTQPYRQIKPNDLQQLYLYLQKLIEDNTISFDLLEFYRKEKRKHTLNIEIFYNATKESLNRLRNFLLILIKEHGENPYILEVLTEINHILDIPDEATYIINNTNSDLNEDDLILLIKYFSEINLIENNTDLINILEYLQDIKEKIQKGDTKEWIYINAQDLELIYQYLLSKEKFLHSPYLSLFVNEILPLIQRGKQNPYENITYKFKHLDLLQLYNLILSDEKDKNNPIYIKILNYLDLNKDVTKNNNGTMPDVDLHILKEYFGHQINMDLVFKFVTHEIKSGNSDELLFELLQFIKRTLLLPNGQLIVKNINLDDIEPLEVIQPKDLQILYLYLQELIKHEHISVKLLEYMERQKQKEKLILEIFSDVTQESLIRIRNYLLTLLKELGENQFVLDLLFEINNILGIPINYDKHENVQNGTKYDLTEVDIKLLMKYFSEINQSDNNDVIKILNYLYETQNRIYKENNTKEKLIYINLNDLEHIYEYLIGKETFRNNPYLVIFSNDILPLIQEGKLNPFENLAYKLRHFDLQKIFNLIISQEKDKENPIYKKILKYLDIYKDINNNNGTTENVDLHVLSEYFGQDQVNLDIVYKFLINEMNSGNKKEILTEFLEFIKHTLLLPNGQLKIKIIYFKEIELTGKITSSDLQRLYLYLQKLMEDDNIRIKLLDYIKIYKEIFELFSNATKESLNRIRNFLLILIKERGENPYITEVLVEINIILGIPESKNDHLYVLNGTNSEFNEEDLKLLVKYFSLINKSDKNTDVTNILEILHETEETIKNKEEKSNEQWIYINAEDLQKIYQYLLSKETFVNSPYLVVFVNEILPFIQRAKQRPYENLLYKLKYKDLLQLYNTVLSHEKEKENPIYVMILQYLDDFKDETKNNNEATQDVDFNKLNEYFEDKRINLEILYKFLTHEIESGSHSKVLVELLQLIKKTLLLPNGQLKVKVIHIDGTDPNIHPKDLQKLYFYLQKLIENEILSIELLDYMKKYKQKEKEMHDIFIDITPESLSRLRNFLIILIKELGENPFVLDLLFEINHMLGVPESNDKHPQIMNGTNFEVNEKELELLIKYFTEINIYGKNSDLINILDFLQETKEKVKHDNEDSKGDWISVNVSELELIYQYLLSKEKYLNSPYVELFIKEIRPLIQLGKEHPNDIVIYKFKVMDLLKIYKYLVSHEKDEENPIFVRILHYLEHVTNNITKYDNGTNVDLNVLNEYFGDNQINLDIVYKFLLHKISTGNLNKELVDLLEVLKRIQLPNGELKVKIINLNETEPKQINPKDLNEIYLYLQNLIDDNTLSIDLLEYYTKNIKEHKQIMELLSNTPKESLNRLRNYLIVLIKAGDGNPVILQIIFEINRILGIPENDDKQRYNVNNTNLDESDLETLEKSLSFINGPDNIDILKVIENIMETKKKIKEQQDNTKESKLFKSYVLEIIDDKNISPHVKFIFQHLLDVGFYRLNQSSGYSEFDFILREAIPNLGPGDLNVLIKYLQMLIHKFNPVYLVQRLLPYVNKIRENYKYDPTVKHINTTHPNDTLVVNITRHDLDVFNKYLLKLINLYGENSNILHIIYKINNIKETSEKEYDWFKLITKNSNAAPTLKVGDINDIIKYLVNLINKQGATGQLIKILRDFSNLPKDTIEDVNRKVTPINSTHTLVILDDDDVNKVKSNLVKIINDYGSNPYLVNILRVISPKGQDDNSVHSNQPNIYTFTKLNQNDLNILTNYILHLIEQQGPSTEFIEILYFIYEINGDVNEERKDNESEQYVLEITKEINKLRDNKIIEILRNMDRNTLITLYIDMLETIFSTPNINNDFTRIMVKLLEVYKKEESPIKKYIILKWYEYLIQNKGVSYNTLRNPDFINNLLELDDNNGTNIVITTDKYSILTPHDYSKDIDKILNELINNTLRNKPPKSDSLQEDSRKMNNSTDERKPDLRDRIEEEEIKGKSCLQANRKFKDISKVLNKIKKLHRHGIDLSNDDLERIFDIVVVFAKQLKYERHRSKIQTSLLIAELENRLLSQRTEKCTRSDTVKQIISTVVVHLRDIISYLKTANFSKDEIMIIIKSTLEDDIMPDIKAISVQECTSAANKEILDALLSNIYAKTYEQDENMGEVTDLEKFSTENLLKEMSKVKDLSTSQGETNE</sequence>
<gene>
    <name evidence="2" type="ORF">RR48_03705</name>
</gene>